<name>A0A223HWC3_THETR</name>
<dbReference type="Pfam" id="PF01381">
    <property type="entry name" value="HTH_3"/>
    <property type="match status" value="1"/>
</dbReference>
<dbReference type="RefSeq" id="WP_094396848.1">
    <property type="nucleotide sequence ID" value="NZ_CP016893.1"/>
</dbReference>
<evidence type="ECO:0000313" key="3">
    <source>
        <dbReference type="EMBL" id="AST56773.1"/>
    </source>
</evidence>
<organism evidence="3 4">
    <name type="scientific">Thermoanaerobacterium thermosaccharolyticum</name>
    <name type="common">Clostridium thermosaccharolyticum</name>
    <dbReference type="NCBI Taxonomy" id="1517"/>
    <lineage>
        <taxon>Bacteria</taxon>
        <taxon>Bacillati</taxon>
        <taxon>Bacillota</taxon>
        <taxon>Clostridia</taxon>
        <taxon>Thermoanaerobacterales</taxon>
        <taxon>Thermoanaerobacteraceae</taxon>
        <taxon>Thermoanaerobacterium</taxon>
    </lineage>
</organism>
<evidence type="ECO:0000256" key="1">
    <source>
        <dbReference type="ARBA" id="ARBA00023125"/>
    </source>
</evidence>
<evidence type="ECO:0000259" key="2">
    <source>
        <dbReference type="PROSITE" id="PS50943"/>
    </source>
</evidence>
<dbReference type="CDD" id="cd00093">
    <property type="entry name" value="HTH_XRE"/>
    <property type="match status" value="1"/>
</dbReference>
<accession>A0A223HWC3</accession>
<protein>
    <submittedName>
        <fullName evidence="3">Xre family transcriptional regulator</fullName>
    </submittedName>
</protein>
<reference evidence="3 4" key="1">
    <citation type="submission" date="2016-08" db="EMBL/GenBank/DDBJ databases">
        <title>A novel genetic cassette of butanologenic Thermoanaerobacterium thermosaccharolyticum that directly convert cellulose to butanol.</title>
        <authorList>
            <person name="Li T."/>
            <person name="He J."/>
        </authorList>
    </citation>
    <scope>NUCLEOTIDE SEQUENCE [LARGE SCALE GENOMIC DNA]</scope>
    <source>
        <strain evidence="3 4">TG57</strain>
    </source>
</reference>
<dbReference type="PROSITE" id="PS50943">
    <property type="entry name" value="HTH_CROC1"/>
    <property type="match status" value="1"/>
</dbReference>
<dbReference type="InterPro" id="IPR010982">
    <property type="entry name" value="Lambda_DNA-bd_dom_sf"/>
</dbReference>
<dbReference type="PANTHER" id="PTHR46558:SF14">
    <property type="entry name" value="HTH-TYPE TRANSCRIPTIONAL REGULATOR ANSR"/>
    <property type="match status" value="1"/>
</dbReference>
<dbReference type="AlphaFoldDB" id="A0A223HWC3"/>
<sequence length="186" mass="21929">MSDFSNILRSLRNEKKYRQEDIAEVLGLSKQVISNYENGLREPSFDILIKLSEFFNVSTDYLLGRTHFKNSSEEKALISDSDSSNEASEFSIKIYRKLKACLEKVQYFYKEKMGRYDDEGCGELFFCIYEKLNKDIELFDHILDILLSYRDYSDRDEAIRAFLLRNNNSKLDSRIVAEILRIDHEI</sequence>
<dbReference type="SMART" id="SM00530">
    <property type="entry name" value="HTH_XRE"/>
    <property type="match status" value="1"/>
</dbReference>
<feature type="domain" description="HTH cro/C1-type" evidence="2">
    <location>
        <begin position="8"/>
        <end position="62"/>
    </location>
</feature>
<dbReference type="SUPFAM" id="SSF47413">
    <property type="entry name" value="lambda repressor-like DNA-binding domains"/>
    <property type="match status" value="1"/>
</dbReference>
<gene>
    <name evidence="3" type="ORF">Thert_00596</name>
</gene>
<dbReference type="InterPro" id="IPR001387">
    <property type="entry name" value="Cro/C1-type_HTH"/>
</dbReference>
<keyword evidence="1" id="KW-0238">DNA-binding</keyword>
<dbReference type="GO" id="GO:0003677">
    <property type="term" value="F:DNA binding"/>
    <property type="evidence" value="ECO:0007669"/>
    <property type="project" value="UniProtKB-KW"/>
</dbReference>
<proteinExistence type="predicted"/>
<dbReference type="PANTHER" id="PTHR46558">
    <property type="entry name" value="TRACRIPTIONAL REGULATORY PROTEIN-RELATED-RELATED"/>
    <property type="match status" value="1"/>
</dbReference>
<dbReference type="Proteomes" id="UP000214975">
    <property type="component" value="Chromosome"/>
</dbReference>
<dbReference type="EMBL" id="CP016893">
    <property type="protein sequence ID" value="AST56773.1"/>
    <property type="molecule type" value="Genomic_DNA"/>
</dbReference>
<dbReference type="Gene3D" id="1.10.260.40">
    <property type="entry name" value="lambda repressor-like DNA-binding domains"/>
    <property type="match status" value="1"/>
</dbReference>
<evidence type="ECO:0000313" key="4">
    <source>
        <dbReference type="Proteomes" id="UP000214975"/>
    </source>
</evidence>